<protein>
    <recommendedName>
        <fullName evidence="9">G-protein coupled receptors family 1 profile domain-containing protein</fullName>
    </recommendedName>
</protein>
<dbReference type="InterPro" id="IPR000276">
    <property type="entry name" value="GPCR_Rhodpsn"/>
</dbReference>
<comment type="subcellular location">
    <subcellularLocation>
        <location evidence="1">Membrane</location>
        <topology evidence="1">Multi-pass membrane protein</topology>
    </subcellularLocation>
</comment>
<dbReference type="Gene3D" id="1.20.1070.10">
    <property type="entry name" value="Rhodopsin 7-helix transmembrane proteins"/>
    <property type="match status" value="2"/>
</dbReference>
<dbReference type="InterPro" id="IPR017452">
    <property type="entry name" value="GPCR_Rhodpsn_7TM"/>
</dbReference>
<dbReference type="CDD" id="cd00637">
    <property type="entry name" value="7tm_classA_rhodopsin-like"/>
    <property type="match status" value="2"/>
</dbReference>
<feature type="transmembrane region" description="Helical" evidence="8">
    <location>
        <begin position="177"/>
        <end position="200"/>
    </location>
</feature>
<feature type="non-terminal residue" evidence="10">
    <location>
        <position position="659"/>
    </location>
</feature>
<evidence type="ECO:0000256" key="7">
    <source>
        <dbReference type="ARBA" id="ARBA00023224"/>
    </source>
</evidence>
<sequence>MTDVSSNRSVLLTTVEVFSIIILNFLSLTGNIMVCIAVYKNTRLRTTTNLYIIALAVSDLMSGVFVMPFATGVLIKGEWIYGPVICDFQAYIALFVVYISPVTMGLTAFNRYMRICKSEEQYKRIFSPWKSRALLACAWILVACYIPVPKLAGFQDYVFVPGYALCAPAHLNQTGKVVHFAIVLFFFLLTPLLTTIFSYIKVAKMIRQHNAAMSSTIHRGATGSSINVQELRLSKALFVVVFAFMICWIPFWVVVVLRGFNVVTSMPRNIKLLSNFCIYLSHTINPFIYAGMNRTFRSEFRKMLCCQRRLFNCKHSQNCESNTGSGEGKEGSKCTAEILLDTTAASTRATMVDALGNRGFFLTSVEVFFLVTLNVLSLTGNILVCIAVYQNARLRTTTNLYIIALAVSDLMSAVFVMPFALGVLITGEWVFGQVICDSHAFFVGFVVYVSPVTMGLTAFNRYMRICKTEQQYKKLFSPWKSRAWLACVWFFVACYSAVPKLAGLQDYAFIPGYALCDVVHLSENGKIIHYTIVLSLFFLTPLTTTIFSYIKVAKMIRQHNAAMSSTIHRGATGSSITVQELKLSKSLFVVVFAFMICWIPFWVIVVVRRFHVVKKMPRNIELLSNFFIYLSNTINPFIYAGMNPIFKSEFKKMFCCERR</sequence>
<keyword evidence="6" id="KW-0675">Receptor</keyword>
<evidence type="ECO:0000256" key="4">
    <source>
        <dbReference type="ARBA" id="ARBA00023040"/>
    </source>
</evidence>
<evidence type="ECO:0000259" key="9">
    <source>
        <dbReference type="PROSITE" id="PS50262"/>
    </source>
</evidence>
<feature type="transmembrane region" description="Helical" evidence="8">
    <location>
        <begin position="587"/>
        <end position="606"/>
    </location>
</feature>
<keyword evidence="7" id="KW-0807">Transducer</keyword>
<evidence type="ECO:0000256" key="8">
    <source>
        <dbReference type="SAM" id="Phobius"/>
    </source>
</evidence>
<feature type="transmembrane region" description="Helical" evidence="8">
    <location>
        <begin position="90"/>
        <end position="109"/>
    </location>
</feature>
<evidence type="ECO:0000256" key="1">
    <source>
        <dbReference type="ARBA" id="ARBA00004141"/>
    </source>
</evidence>
<evidence type="ECO:0000256" key="3">
    <source>
        <dbReference type="ARBA" id="ARBA00022989"/>
    </source>
</evidence>
<feature type="domain" description="G-protein coupled receptors family 1 profile" evidence="9">
    <location>
        <begin position="30"/>
        <end position="289"/>
    </location>
</feature>
<dbReference type="SUPFAM" id="SSF81321">
    <property type="entry name" value="Family A G protein-coupled receptor-like"/>
    <property type="match status" value="2"/>
</dbReference>
<feature type="domain" description="G-protein coupled receptors family 1 profile" evidence="9">
    <location>
        <begin position="380"/>
        <end position="639"/>
    </location>
</feature>
<dbReference type="InterPro" id="IPR050125">
    <property type="entry name" value="GPCR_opsins"/>
</dbReference>
<feature type="transmembrane region" description="Helical" evidence="8">
    <location>
        <begin position="527"/>
        <end position="550"/>
    </location>
</feature>
<dbReference type="PRINTS" id="PR00237">
    <property type="entry name" value="GPCRRHODOPSN"/>
</dbReference>
<dbReference type="PANTHER" id="PTHR24240">
    <property type="entry name" value="OPSIN"/>
    <property type="match status" value="1"/>
</dbReference>
<organism evidence="10 11">
    <name type="scientific">Porites lobata</name>
    <dbReference type="NCBI Taxonomy" id="104759"/>
    <lineage>
        <taxon>Eukaryota</taxon>
        <taxon>Metazoa</taxon>
        <taxon>Cnidaria</taxon>
        <taxon>Anthozoa</taxon>
        <taxon>Hexacorallia</taxon>
        <taxon>Scleractinia</taxon>
        <taxon>Fungiina</taxon>
        <taxon>Poritidae</taxon>
        <taxon>Porites</taxon>
    </lineage>
</organism>
<feature type="transmembrane region" description="Helical" evidence="8">
    <location>
        <begin position="17"/>
        <end position="38"/>
    </location>
</feature>
<feature type="transmembrane region" description="Helical" evidence="8">
    <location>
        <begin position="483"/>
        <end position="502"/>
    </location>
</feature>
<evidence type="ECO:0000313" key="10">
    <source>
        <dbReference type="EMBL" id="CAH3179300.1"/>
    </source>
</evidence>
<feature type="transmembrane region" description="Helical" evidence="8">
    <location>
        <begin position="626"/>
        <end position="646"/>
    </location>
</feature>
<keyword evidence="4" id="KW-0297">G-protein coupled receptor</keyword>
<keyword evidence="5 8" id="KW-0472">Membrane</keyword>
<proteinExistence type="predicted"/>
<keyword evidence="2 8" id="KW-0812">Transmembrane</keyword>
<gene>
    <name evidence="10" type="ORF">PLOB_00021743</name>
</gene>
<comment type="caution">
    <text evidence="10">The sequence shown here is derived from an EMBL/GenBank/DDBJ whole genome shotgun (WGS) entry which is preliminary data.</text>
</comment>
<dbReference type="Proteomes" id="UP001159405">
    <property type="component" value="Unassembled WGS sequence"/>
</dbReference>
<feature type="transmembrane region" description="Helical" evidence="8">
    <location>
        <begin position="439"/>
        <end position="462"/>
    </location>
</feature>
<dbReference type="SMART" id="SM01381">
    <property type="entry name" value="7TM_GPCR_Srsx"/>
    <property type="match status" value="1"/>
</dbReference>
<evidence type="ECO:0000256" key="5">
    <source>
        <dbReference type="ARBA" id="ARBA00023136"/>
    </source>
</evidence>
<evidence type="ECO:0000256" key="6">
    <source>
        <dbReference type="ARBA" id="ARBA00023170"/>
    </source>
</evidence>
<evidence type="ECO:0000256" key="2">
    <source>
        <dbReference type="ARBA" id="ARBA00022692"/>
    </source>
</evidence>
<evidence type="ECO:0000313" key="11">
    <source>
        <dbReference type="Proteomes" id="UP001159405"/>
    </source>
</evidence>
<dbReference type="Pfam" id="PF00001">
    <property type="entry name" value="7tm_1"/>
    <property type="match status" value="2"/>
</dbReference>
<feature type="transmembrane region" description="Helical" evidence="8">
    <location>
        <begin position="367"/>
        <end position="389"/>
    </location>
</feature>
<name>A0ABN8RIR7_9CNID</name>
<feature type="transmembrane region" description="Helical" evidence="8">
    <location>
        <begin position="50"/>
        <end position="70"/>
    </location>
</feature>
<dbReference type="EMBL" id="CALNXK010000253">
    <property type="protein sequence ID" value="CAH3179300.1"/>
    <property type="molecule type" value="Genomic_DNA"/>
</dbReference>
<feature type="transmembrane region" description="Helical" evidence="8">
    <location>
        <begin position="401"/>
        <end position="427"/>
    </location>
</feature>
<dbReference type="PROSITE" id="PS50262">
    <property type="entry name" value="G_PROTEIN_RECEP_F1_2"/>
    <property type="match status" value="2"/>
</dbReference>
<keyword evidence="11" id="KW-1185">Reference proteome</keyword>
<reference evidence="10 11" key="1">
    <citation type="submission" date="2022-05" db="EMBL/GenBank/DDBJ databases">
        <authorList>
            <consortium name="Genoscope - CEA"/>
            <person name="William W."/>
        </authorList>
    </citation>
    <scope>NUCLEOTIDE SEQUENCE [LARGE SCALE GENOMIC DNA]</scope>
</reference>
<feature type="transmembrane region" description="Helical" evidence="8">
    <location>
        <begin position="129"/>
        <end position="148"/>
    </location>
</feature>
<accession>A0ABN8RIR7</accession>
<feature type="transmembrane region" description="Helical" evidence="8">
    <location>
        <begin position="236"/>
        <end position="257"/>
    </location>
</feature>
<keyword evidence="3 8" id="KW-1133">Transmembrane helix</keyword>